<protein>
    <recommendedName>
        <fullName evidence="11">Cytochrome P450</fullName>
    </recommendedName>
</protein>
<gene>
    <name evidence="9" type="ORF">RJ640_012471</name>
</gene>
<keyword evidence="3 7" id="KW-0349">Heme</keyword>
<dbReference type="Proteomes" id="UP001187471">
    <property type="component" value="Unassembled WGS sequence"/>
</dbReference>
<reference evidence="9" key="1">
    <citation type="submission" date="2022-12" db="EMBL/GenBank/DDBJ databases">
        <title>Draft genome assemblies for two species of Escallonia (Escalloniales).</title>
        <authorList>
            <person name="Chanderbali A."/>
            <person name="Dervinis C."/>
            <person name="Anghel I."/>
            <person name="Soltis D."/>
            <person name="Soltis P."/>
            <person name="Zapata F."/>
        </authorList>
    </citation>
    <scope>NUCLEOTIDE SEQUENCE</scope>
    <source>
        <strain evidence="9">UCBG92.1500</strain>
        <tissue evidence="9">Leaf</tissue>
    </source>
</reference>
<dbReference type="Gene3D" id="1.10.630.10">
    <property type="entry name" value="Cytochrome P450"/>
    <property type="match status" value="1"/>
</dbReference>
<evidence type="ECO:0000256" key="8">
    <source>
        <dbReference type="RuleBase" id="RU000461"/>
    </source>
</evidence>
<comment type="cofactor">
    <cofactor evidence="1 7">
        <name>heme</name>
        <dbReference type="ChEBI" id="CHEBI:30413"/>
    </cofactor>
</comment>
<comment type="similarity">
    <text evidence="2 8">Belongs to the cytochrome P450 family.</text>
</comment>
<dbReference type="EMBL" id="JAVXUO010002106">
    <property type="protein sequence ID" value="KAK2976185.1"/>
    <property type="molecule type" value="Genomic_DNA"/>
</dbReference>
<dbReference type="AlphaFoldDB" id="A0AA88U9R7"/>
<comment type="caution">
    <text evidence="9">The sequence shown here is derived from an EMBL/GenBank/DDBJ whole genome shotgun (WGS) entry which is preliminary data.</text>
</comment>
<evidence type="ECO:0000313" key="9">
    <source>
        <dbReference type="EMBL" id="KAK2976185.1"/>
    </source>
</evidence>
<dbReference type="GO" id="GO:0016705">
    <property type="term" value="F:oxidoreductase activity, acting on paired donors, with incorporation or reduction of molecular oxygen"/>
    <property type="evidence" value="ECO:0007669"/>
    <property type="project" value="InterPro"/>
</dbReference>
<dbReference type="Pfam" id="PF00067">
    <property type="entry name" value="p450"/>
    <property type="match status" value="1"/>
</dbReference>
<evidence type="ECO:0000256" key="1">
    <source>
        <dbReference type="ARBA" id="ARBA00001971"/>
    </source>
</evidence>
<keyword evidence="10" id="KW-1185">Reference proteome</keyword>
<feature type="binding site" description="axial binding residue" evidence="7">
    <location>
        <position position="434"/>
    </location>
    <ligand>
        <name>heme</name>
        <dbReference type="ChEBI" id="CHEBI:30413"/>
    </ligand>
    <ligandPart>
        <name>Fe</name>
        <dbReference type="ChEBI" id="CHEBI:18248"/>
    </ligandPart>
</feature>
<evidence type="ECO:0000256" key="6">
    <source>
        <dbReference type="ARBA" id="ARBA00023004"/>
    </source>
</evidence>
<keyword evidence="5 8" id="KW-0560">Oxidoreductase</keyword>
<keyword evidence="6 7" id="KW-0408">Iron</keyword>
<dbReference type="InterPro" id="IPR002401">
    <property type="entry name" value="Cyt_P450_E_grp-I"/>
</dbReference>
<evidence type="ECO:0000256" key="3">
    <source>
        <dbReference type="ARBA" id="ARBA00022617"/>
    </source>
</evidence>
<dbReference type="PANTHER" id="PTHR47950">
    <property type="entry name" value="CYTOCHROME P450, FAMILY 76, SUBFAMILY C, POLYPEPTIDE 5-RELATED"/>
    <property type="match status" value="1"/>
</dbReference>
<evidence type="ECO:0008006" key="11">
    <source>
        <dbReference type="Google" id="ProtNLM"/>
    </source>
</evidence>
<sequence>MEMEKPIYLLLFLLALLVHFLINKLLCWRSSPQLPPGPFAWPIIGNIFQLGRKPHVSLTNLALTYGELMMLSFGGHHVAVASSPEAAMQILRTHDRMLSGRYVPAVATKLAHESVFPSIALSEACDDAWRSLRSISISELFSAKAIESQANLREKKMMEMVDYLGRKEGEVVNLEKILFATTVNSISNIMVTRDLVKLDSDGGNERLQQLIRTIIEIVSSRNLADLAPMLQGLDVWCKRKARNILVEIKSLWNDIITERRERKDGEANTRDFLDALIQNGCSDDQICMWLMEFILAGTDNVWNTINWSLAHLLKHQEAMSKLCDELSQTTDGNVLRESHLPQMAYLDACIKETIRLRPPGPFLVPYRAVQACKVMNYTIPKDSILLVNFWAIGRDPTIWKDPLTYKPERFLETKLDFKGANFIYIPFGEGRRLCPGLNFVVTQVQLLVASLVYHFDWSLPHGMDLADLDLDEKFGLSMMKEKPLLLIPSRRKRSTG</sequence>
<dbReference type="InterPro" id="IPR036396">
    <property type="entry name" value="Cyt_P450_sf"/>
</dbReference>
<organism evidence="9 10">
    <name type="scientific">Escallonia rubra</name>
    <dbReference type="NCBI Taxonomy" id="112253"/>
    <lineage>
        <taxon>Eukaryota</taxon>
        <taxon>Viridiplantae</taxon>
        <taxon>Streptophyta</taxon>
        <taxon>Embryophyta</taxon>
        <taxon>Tracheophyta</taxon>
        <taxon>Spermatophyta</taxon>
        <taxon>Magnoliopsida</taxon>
        <taxon>eudicotyledons</taxon>
        <taxon>Gunneridae</taxon>
        <taxon>Pentapetalae</taxon>
        <taxon>asterids</taxon>
        <taxon>campanulids</taxon>
        <taxon>Escalloniales</taxon>
        <taxon>Escalloniaceae</taxon>
        <taxon>Escallonia</taxon>
    </lineage>
</organism>
<accession>A0AA88U9R7</accession>
<evidence type="ECO:0000256" key="7">
    <source>
        <dbReference type="PIRSR" id="PIRSR602401-1"/>
    </source>
</evidence>
<dbReference type="InterPro" id="IPR001128">
    <property type="entry name" value="Cyt_P450"/>
</dbReference>
<name>A0AA88U9R7_9ASTE</name>
<dbReference type="PANTHER" id="PTHR47950:SF49">
    <property type="entry name" value="CYTOCHROME P450"/>
    <property type="match status" value="1"/>
</dbReference>
<evidence type="ECO:0000256" key="5">
    <source>
        <dbReference type="ARBA" id="ARBA00023002"/>
    </source>
</evidence>
<keyword evidence="4 7" id="KW-0479">Metal-binding</keyword>
<dbReference type="InterPro" id="IPR017972">
    <property type="entry name" value="Cyt_P450_CS"/>
</dbReference>
<dbReference type="PRINTS" id="PR00463">
    <property type="entry name" value="EP450I"/>
</dbReference>
<dbReference type="PROSITE" id="PS00086">
    <property type="entry name" value="CYTOCHROME_P450"/>
    <property type="match status" value="1"/>
</dbReference>
<evidence type="ECO:0000256" key="2">
    <source>
        <dbReference type="ARBA" id="ARBA00010617"/>
    </source>
</evidence>
<dbReference type="GO" id="GO:0020037">
    <property type="term" value="F:heme binding"/>
    <property type="evidence" value="ECO:0007669"/>
    <property type="project" value="InterPro"/>
</dbReference>
<proteinExistence type="inferred from homology"/>
<dbReference type="SUPFAM" id="SSF48264">
    <property type="entry name" value="Cytochrome P450"/>
    <property type="match status" value="1"/>
</dbReference>
<dbReference type="PRINTS" id="PR00385">
    <property type="entry name" value="P450"/>
</dbReference>
<dbReference type="GO" id="GO:0004497">
    <property type="term" value="F:monooxygenase activity"/>
    <property type="evidence" value="ECO:0007669"/>
    <property type="project" value="UniProtKB-KW"/>
</dbReference>
<keyword evidence="8" id="KW-0503">Monooxygenase</keyword>
<evidence type="ECO:0000256" key="4">
    <source>
        <dbReference type="ARBA" id="ARBA00022723"/>
    </source>
</evidence>
<evidence type="ECO:0000313" key="10">
    <source>
        <dbReference type="Proteomes" id="UP001187471"/>
    </source>
</evidence>
<dbReference type="GO" id="GO:0005506">
    <property type="term" value="F:iron ion binding"/>
    <property type="evidence" value="ECO:0007669"/>
    <property type="project" value="InterPro"/>
</dbReference>